<dbReference type="Gene3D" id="3.40.50.300">
    <property type="entry name" value="P-loop containing nucleotide triphosphate hydrolases"/>
    <property type="match status" value="1"/>
</dbReference>
<dbReference type="InterPro" id="IPR052156">
    <property type="entry name" value="BCAA_Transport_ATP-bd_LivF"/>
</dbReference>
<dbReference type="InterPro" id="IPR017871">
    <property type="entry name" value="ABC_transporter-like_CS"/>
</dbReference>
<accession>A0A7J2TIR8</accession>
<keyword evidence="3" id="KW-0547">Nucleotide-binding</keyword>
<protein>
    <submittedName>
        <fullName evidence="7">ABC transporter ATP-binding protein</fullName>
    </submittedName>
</protein>
<dbReference type="GO" id="GO:0016887">
    <property type="term" value="F:ATP hydrolysis activity"/>
    <property type="evidence" value="ECO:0007669"/>
    <property type="project" value="InterPro"/>
</dbReference>
<dbReference type="InterPro" id="IPR003439">
    <property type="entry name" value="ABC_transporter-like_ATP-bd"/>
</dbReference>
<name>A0A7J2TIR8_ARCFL</name>
<evidence type="ECO:0000259" key="6">
    <source>
        <dbReference type="PROSITE" id="PS50893"/>
    </source>
</evidence>
<keyword evidence="4 7" id="KW-0067">ATP-binding</keyword>
<dbReference type="PANTHER" id="PTHR43820">
    <property type="entry name" value="HIGH-AFFINITY BRANCHED-CHAIN AMINO ACID TRANSPORT ATP-BINDING PROTEIN LIVF"/>
    <property type="match status" value="1"/>
</dbReference>
<dbReference type="EMBL" id="DSLA01000034">
    <property type="protein sequence ID" value="HEH34912.1"/>
    <property type="molecule type" value="Genomic_DNA"/>
</dbReference>
<dbReference type="PROSITE" id="PS00211">
    <property type="entry name" value="ABC_TRANSPORTER_1"/>
    <property type="match status" value="1"/>
</dbReference>
<keyword evidence="2" id="KW-0813">Transport</keyword>
<reference evidence="7" key="1">
    <citation type="journal article" date="2020" name="mSystems">
        <title>Genome- and Community-Level Interaction Insights into Carbon Utilization and Element Cycling Functions of Hydrothermarchaeota in Hydrothermal Sediment.</title>
        <authorList>
            <person name="Zhou Z."/>
            <person name="Liu Y."/>
            <person name="Xu W."/>
            <person name="Pan J."/>
            <person name="Luo Z.H."/>
            <person name="Li M."/>
        </authorList>
    </citation>
    <scope>NUCLEOTIDE SEQUENCE [LARGE SCALE GENOMIC DNA]</scope>
    <source>
        <strain evidence="7">SpSt-26</strain>
    </source>
</reference>
<evidence type="ECO:0000256" key="5">
    <source>
        <dbReference type="ARBA" id="ARBA00022970"/>
    </source>
</evidence>
<organism evidence="7">
    <name type="scientific">Archaeoglobus fulgidus</name>
    <dbReference type="NCBI Taxonomy" id="2234"/>
    <lineage>
        <taxon>Archaea</taxon>
        <taxon>Methanobacteriati</taxon>
        <taxon>Methanobacteriota</taxon>
        <taxon>Archaeoglobi</taxon>
        <taxon>Archaeoglobales</taxon>
        <taxon>Archaeoglobaceae</taxon>
        <taxon>Archaeoglobus</taxon>
    </lineage>
</organism>
<proteinExistence type="inferred from homology"/>
<sequence length="234" mass="26273">MMRLNDVEVWYGKIRAVSGISLDVRKGEIVGLIGPNGAGKTTILNAIIGVVRATKGEIIFENDRLNDLETHEIIKRGIAIAPEGRQLFPFLTVEENLLMGAINGDAWNKRSETLKFIYSLFPRLSERRAQLAGTLSGGEQQMLTIARALMTRPKLLLVDEPSLGLAPKVALEIYRLLERLRKEGLTILLSDQNAKRVFEISDRTYVVENGRIVMEGKSSELKEDERIRRVYLGL</sequence>
<feature type="domain" description="ABC transporter" evidence="6">
    <location>
        <begin position="2"/>
        <end position="234"/>
    </location>
</feature>
<dbReference type="SUPFAM" id="SSF52540">
    <property type="entry name" value="P-loop containing nucleoside triphosphate hydrolases"/>
    <property type="match status" value="1"/>
</dbReference>
<dbReference type="PROSITE" id="PS50893">
    <property type="entry name" value="ABC_TRANSPORTER_2"/>
    <property type="match status" value="1"/>
</dbReference>
<evidence type="ECO:0000256" key="4">
    <source>
        <dbReference type="ARBA" id="ARBA00022840"/>
    </source>
</evidence>
<keyword evidence="5" id="KW-0029">Amino-acid transport</keyword>
<dbReference type="GO" id="GO:0005524">
    <property type="term" value="F:ATP binding"/>
    <property type="evidence" value="ECO:0007669"/>
    <property type="project" value="UniProtKB-KW"/>
</dbReference>
<dbReference type="CDD" id="cd03224">
    <property type="entry name" value="ABC_TM1139_LivF_branched"/>
    <property type="match status" value="1"/>
</dbReference>
<dbReference type="AlphaFoldDB" id="A0A7J2TIR8"/>
<evidence type="ECO:0000313" key="7">
    <source>
        <dbReference type="EMBL" id="HEH34912.1"/>
    </source>
</evidence>
<evidence type="ECO:0000256" key="1">
    <source>
        <dbReference type="ARBA" id="ARBA00005417"/>
    </source>
</evidence>
<dbReference type="GO" id="GO:0015658">
    <property type="term" value="F:branched-chain amino acid transmembrane transporter activity"/>
    <property type="evidence" value="ECO:0007669"/>
    <property type="project" value="TreeGrafter"/>
</dbReference>
<dbReference type="Pfam" id="PF00005">
    <property type="entry name" value="ABC_tran"/>
    <property type="match status" value="1"/>
</dbReference>
<dbReference type="InterPro" id="IPR027417">
    <property type="entry name" value="P-loop_NTPase"/>
</dbReference>
<gene>
    <name evidence="7" type="ORF">ENP88_01900</name>
</gene>
<evidence type="ECO:0000256" key="2">
    <source>
        <dbReference type="ARBA" id="ARBA00022448"/>
    </source>
</evidence>
<dbReference type="PANTHER" id="PTHR43820:SF4">
    <property type="entry name" value="HIGH-AFFINITY BRANCHED-CHAIN AMINO ACID TRANSPORT ATP-BINDING PROTEIN LIVF"/>
    <property type="match status" value="1"/>
</dbReference>
<dbReference type="GO" id="GO:0015807">
    <property type="term" value="P:L-amino acid transport"/>
    <property type="evidence" value="ECO:0007669"/>
    <property type="project" value="TreeGrafter"/>
</dbReference>
<comment type="caution">
    <text evidence="7">The sequence shown here is derived from an EMBL/GenBank/DDBJ whole genome shotgun (WGS) entry which is preliminary data.</text>
</comment>
<evidence type="ECO:0000256" key="3">
    <source>
        <dbReference type="ARBA" id="ARBA00022741"/>
    </source>
</evidence>
<comment type="similarity">
    <text evidence="1">Belongs to the ABC transporter superfamily.</text>
</comment>
<dbReference type="InterPro" id="IPR003593">
    <property type="entry name" value="AAA+_ATPase"/>
</dbReference>
<dbReference type="SMART" id="SM00382">
    <property type="entry name" value="AAA"/>
    <property type="match status" value="1"/>
</dbReference>